<keyword evidence="2" id="KW-0418">Kinase</keyword>
<keyword evidence="1" id="KW-0812">Transmembrane</keyword>
<dbReference type="GO" id="GO:0004143">
    <property type="term" value="F:ATP-dependent diacylglycerol kinase activity"/>
    <property type="evidence" value="ECO:0007669"/>
    <property type="project" value="InterPro"/>
</dbReference>
<accession>A0A2P2DWU0</accession>
<evidence type="ECO:0000256" key="1">
    <source>
        <dbReference type="SAM" id="Phobius"/>
    </source>
</evidence>
<feature type="transmembrane region" description="Helical" evidence="1">
    <location>
        <begin position="214"/>
        <end position="236"/>
    </location>
</feature>
<keyword evidence="2" id="KW-0808">Transferase</keyword>
<proteinExistence type="predicted"/>
<dbReference type="InterPro" id="IPR037997">
    <property type="entry name" value="Dgk1-like"/>
</dbReference>
<feature type="transmembrane region" description="Helical" evidence="1">
    <location>
        <begin position="145"/>
        <end position="163"/>
    </location>
</feature>
<dbReference type="PANTHER" id="PTHR31303:SF1">
    <property type="entry name" value="CTP-DEPENDENT DIACYLGLYCEROL KINASE 1"/>
    <property type="match status" value="1"/>
</dbReference>
<evidence type="ECO:0000313" key="3">
    <source>
        <dbReference type="Proteomes" id="UP000245133"/>
    </source>
</evidence>
<dbReference type="PANTHER" id="PTHR31303">
    <property type="entry name" value="CTP-DEPENDENT DIACYLGLYCEROL KINASE 1"/>
    <property type="match status" value="1"/>
</dbReference>
<protein>
    <submittedName>
        <fullName evidence="2">Dolichol kinase</fullName>
    </submittedName>
</protein>
<name>A0A2P2DWU0_9LEPT</name>
<sequence>MQNKHGFNFLRKVWHVLGLIIPISLYLDLFSSFGGYQNGTRAFLVVYLGLFLFGLVFLESLRLSIPSFESFFFRYFGFLMKEEERNRFNGTVPYFLANFLVVLFFSAEIAVLSILFLVIGDPIAAYVGSKYGKNRFYNGKSREGVFGFVTGAFTVSVLVLLLLSFRDPNHIFSIYKADSIDWIPILATFLAVLVSCLTEFFSSTTAKGLIDDNLLIPLAGAITLAISMQALTGLGFEEFFFSPNKLFWKITI</sequence>
<reference evidence="2 3" key="1">
    <citation type="submission" date="2018-02" db="EMBL/GenBank/DDBJ databases">
        <title>Novel Leptospira species isolated from soil and water in Japan.</title>
        <authorList>
            <person name="Nakao R."/>
            <person name="Masuzawa T."/>
        </authorList>
    </citation>
    <scope>NUCLEOTIDE SEQUENCE [LARGE SCALE GENOMIC DNA]</scope>
    <source>
        <strain evidence="2 3">YH101</strain>
    </source>
</reference>
<keyword evidence="1" id="KW-0472">Membrane</keyword>
<organism evidence="2 3">
    <name type="scientific">Leptospira ryugenii</name>
    <dbReference type="NCBI Taxonomy" id="1917863"/>
    <lineage>
        <taxon>Bacteria</taxon>
        <taxon>Pseudomonadati</taxon>
        <taxon>Spirochaetota</taxon>
        <taxon>Spirochaetia</taxon>
        <taxon>Leptospirales</taxon>
        <taxon>Leptospiraceae</taxon>
        <taxon>Leptospira</taxon>
    </lineage>
</organism>
<comment type="caution">
    <text evidence="2">The sequence shown here is derived from an EMBL/GenBank/DDBJ whole genome shotgun (WGS) entry which is preliminary data.</text>
</comment>
<feature type="transmembrane region" description="Helical" evidence="1">
    <location>
        <begin position="42"/>
        <end position="65"/>
    </location>
</feature>
<keyword evidence="1" id="KW-1133">Transmembrane helix</keyword>
<feature type="transmembrane region" description="Helical" evidence="1">
    <location>
        <begin position="183"/>
        <end position="202"/>
    </location>
</feature>
<dbReference type="OrthoDB" id="340244at2"/>
<dbReference type="EMBL" id="BFBB01000002">
    <property type="protein sequence ID" value="GBF49101.1"/>
    <property type="molecule type" value="Genomic_DNA"/>
</dbReference>
<gene>
    <name evidence="2" type="ORF">LPTSP4_06110</name>
</gene>
<dbReference type="AlphaFoldDB" id="A0A2P2DWU0"/>
<keyword evidence="3" id="KW-1185">Reference proteome</keyword>
<feature type="transmembrane region" description="Helical" evidence="1">
    <location>
        <begin position="95"/>
        <end position="124"/>
    </location>
</feature>
<dbReference type="RefSeq" id="WP_108973591.1">
    <property type="nucleotide sequence ID" value="NZ_BFBB01000002.1"/>
</dbReference>
<evidence type="ECO:0000313" key="2">
    <source>
        <dbReference type="EMBL" id="GBF49101.1"/>
    </source>
</evidence>
<dbReference type="Proteomes" id="UP000245133">
    <property type="component" value="Unassembled WGS sequence"/>
</dbReference>
<feature type="transmembrane region" description="Helical" evidence="1">
    <location>
        <begin position="12"/>
        <end position="30"/>
    </location>
</feature>